<evidence type="ECO:0000256" key="11">
    <source>
        <dbReference type="ARBA" id="ARBA00022884"/>
    </source>
</evidence>
<keyword evidence="10 15" id="KW-0460">Magnesium</keyword>
<accession>A0ABU1FVI6</accession>
<dbReference type="InterPro" id="IPR009061">
    <property type="entry name" value="DNA-bd_dom_put_sf"/>
</dbReference>
<reference evidence="21" key="1">
    <citation type="submission" date="2023-07" db="EMBL/GenBank/DDBJ databases">
        <title>Description of three actinobacteria isolated from air of manufacturing shop in a pharmaceutical factory.</title>
        <authorList>
            <person name="Zhang D.-F."/>
        </authorList>
    </citation>
    <scope>NUCLEOTIDE SEQUENCE [LARGE SCALE GENOMIC DNA]</scope>
    <source>
        <strain evidence="21">CCTCC AB 207010</strain>
    </source>
</reference>
<comment type="catalytic activity">
    <reaction evidence="14 15">
        <text>tRNA(Phe) + L-phenylalanine + ATP = L-phenylalanyl-tRNA(Phe) + AMP + diphosphate + H(+)</text>
        <dbReference type="Rhea" id="RHEA:19413"/>
        <dbReference type="Rhea" id="RHEA-COMP:9668"/>
        <dbReference type="Rhea" id="RHEA-COMP:9699"/>
        <dbReference type="ChEBI" id="CHEBI:15378"/>
        <dbReference type="ChEBI" id="CHEBI:30616"/>
        <dbReference type="ChEBI" id="CHEBI:33019"/>
        <dbReference type="ChEBI" id="CHEBI:58095"/>
        <dbReference type="ChEBI" id="CHEBI:78442"/>
        <dbReference type="ChEBI" id="CHEBI:78531"/>
        <dbReference type="ChEBI" id="CHEBI:456215"/>
        <dbReference type="EC" id="6.1.1.20"/>
    </reaction>
</comment>
<comment type="subunit">
    <text evidence="3 15">Tetramer of two alpha and two beta subunits.</text>
</comment>
<dbReference type="SUPFAM" id="SSF55681">
    <property type="entry name" value="Class II aaRS and biotin synthetases"/>
    <property type="match status" value="1"/>
</dbReference>
<keyword evidence="13 15" id="KW-0030">Aminoacyl-tRNA synthetase</keyword>
<organism evidence="20 21">
    <name type="scientific">Nesterenkonia flava</name>
    <dbReference type="NCBI Taxonomy" id="469799"/>
    <lineage>
        <taxon>Bacteria</taxon>
        <taxon>Bacillati</taxon>
        <taxon>Actinomycetota</taxon>
        <taxon>Actinomycetes</taxon>
        <taxon>Micrococcales</taxon>
        <taxon>Micrococcaceae</taxon>
        <taxon>Nesterenkonia</taxon>
    </lineage>
</organism>
<evidence type="ECO:0000259" key="19">
    <source>
        <dbReference type="PROSITE" id="PS51483"/>
    </source>
</evidence>
<proteinExistence type="inferred from homology"/>
<dbReference type="InterPro" id="IPR020825">
    <property type="entry name" value="Phe-tRNA_synthase-like_B3/B4"/>
</dbReference>
<dbReference type="Pfam" id="PF03483">
    <property type="entry name" value="B3_4"/>
    <property type="match status" value="1"/>
</dbReference>
<keyword evidence="11 16" id="KW-0694">RNA-binding</keyword>
<dbReference type="SUPFAM" id="SSF56037">
    <property type="entry name" value="PheT/TilS domain"/>
    <property type="match status" value="1"/>
</dbReference>
<dbReference type="Gene3D" id="3.50.40.10">
    <property type="entry name" value="Phenylalanyl-trna Synthetase, Chain B, domain 3"/>
    <property type="match status" value="1"/>
</dbReference>
<feature type="domain" description="B5" evidence="19">
    <location>
        <begin position="428"/>
        <end position="504"/>
    </location>
</feature>
<comment type="cofactor">
    <cofactor evidence="15">
        <name>Mg(2+)</name>
        <dbReference type="ChEBI" id="CHEBI:18420"/>
    </cofactor>
    <text evidence="15">Binds 2 magnesium ions per tetramer.</text>
</comment>
<dbReference type="Gene3D" id="3.30.56.10">
    <property type="match status" value="2"/>
</dbReference>
<feature type="binding site" evidence="15">
    <location>
        <position position="492"/>
    </location>
    <ligand>
        <name>Mg(2+)</name>
        <dbReference type="ChEBI" id="CHEBI:18420"/>
        <note>shared with alpha subunit</note>
    </ligand>
</feature>
<feature type="binding site" evidence="15">
    <location>
        <position position="482"/>
    </location>
    <ligand>
        <name>Mg(2+)</name>
        <dbReference type="ChEBI" id="CHEBI:18420"/>
        <note>shared with alpha subunit</note>
    </ligand>
</feature>
<evidence type="ECO:0000256" key="7">
    <source>
        <dbReference type="ARBA" id="ARBA00022723"/>
    </source>
</evidence>
<feature type="domain" description="FDX-ACB" evidence="18">
    <location>
        <begin position="760"/>
        <end position="853"/>
    </location>
</feature>
<name>A0ABU1FVI6_9MICC</name>
<dbReference type="SMART" id="SM00874">
    <property type="entry name" value="B5"/>
    <property type="match status" value="1"/>
</dbReference>
<comment type="caution">
    <text evidence="20">The sequence shown here is derived from an EMBL/GenBank/DDBJ whole genome shotgun (WGS) entry which is preliminary data.</text>
</comment>
<evidence type="ECO:0000256" key="3">
    <source>
        <dbReference type="ARBA" id="ARBA00011209"/>
    </source>
</evidence>
<dbReference type="PANTHER" id="PTHR10947">
    <property type="entry name" value="PHENYLALANYL-TRNA SYNTHETASE BETA CHAIN AND LEUCINE-RICH REPEAT-CONTAINING PROTEIN 47"/>
    <property type="match status" value="1"/>
</dbReference>
<keyword evidence="21" id="KW-1185">Reference proteome</keyword>
<dbReference type="RefSeq" id="WP_310538059.1">
    <property type="nucleotide sequence ID" value="NZ_BAAAOC010000078.1"/>
</dbReference>
<dbReference type="Pfam" id="PF17759">
    <property type="entry name" value="tRNA_synthFbeta"/>
    <property type="match status" value="1"/>
</dbReference>
<feature type="binding site" evidence="15">
    <location>
        <position position="491"/>
    </location>
    <ligand>
        <name>Mg(2+)</name>
        <dbReference type="ChEBI" id="CHEBI:18420"/>
        <note>shared with alpha subunit</note>
    </ligand>
</feature>
<evidence type="ECO:0000259" key="18">
    <source>
        <dbReference type="PROSITE" id="PS51447"/>
    </source>
</evidence>
<keyword evidence="12 15" id="KW-0648">Protein biosynthesis</keyword>
<dbReference type="PROSITE" id="PS51483">
    <property type="entry name" value="B5"/>
    <property type="match status" value="1"/>
</dbReference>
<evidence type="ECO:0000313" key="21">
    <source>
        <dbReference type="Proteomes" id="UP001260872"/>
    </source>
</evidence>
<dbReference type="EC" id="6.1.1.20" evidence="15"/>
<dbReference type="SUPFAM" id="SSF54991">
    <property type="entry name" value="Anticodon-binding domain of PheRS"/>
    <property type="match status" value="1"/>
</dbReference>
<evidence type="ECO:0000256" key="4">
    <source>
        <dbReference type="ARBA" id="ARBA00022490"/>
    </source>
</evidence>
<dbReference type="CDD" id="cd00769">
    <property type="entry name" value="PheRS_beta_core"/>
    <property type="match status" value="1"/>
</dbReference>
<feature type="domain" description="TRNA-binding" evidence="17">
    <location>
        <begin position="42"/>
        <end position="170"/>
    </location>
</feature>
<dbReference type="InterPro" id="IPR045864">
    <property type="entry name" value="aa-tRNA-synth_II/BPL/LPL"/>
</dbReference>
<evidence type="ECO:0000256" key="6">
    <source>
        <dbReference type="ARBA" id="ARBA00022598"/>
    </source>
</evidence>
<dbReference type="InterPro" id="IPR005147">
    <property type="entry name" value="tRNA_synthase_B5-dom"/>
</dbReference>
<gene>
    <name evidence="15 20" type="primary">pheT</name>
    <name evidence="20" type="ORF">RH857_11190</name>
</gene>
<dbReference type="InterPro" id="IPR045060">
    <property type="entry name" value="Phe-tRNA-ligase_IIc_bsu"/>
</dbReference>
<dbReference type="SMART" id="SM00896">
    <property type="entry name" value="FDX-ACB"/>
    <property type="match status" value="1"/>
</dbReference>
<dbReference type="PROSITE" id="PS51447">
    <property type="entry name" value="FDX_ACB"/>
    <property type="match status" value="1"/>
</dbReference>
<dbReference type="EMBL" id="JAVKGT010000033">
    <property type="protein sequence ID" value="MDR5712686.1"/>
    <property type="molecule type" value="Genomic_DNA"/>
</dbReference>
<dbReference type="SUPFAM" id="SSF46955">
    <property type="entry name" value="Putative DNA-binding domain"/>
    <property type="match status" value="1"/>
</dbReference>
<evidence type="ECO:0000256" key="15">
    <source>
        <dbReference type="HAMAP-Rule" id="MF_00283"/>
    </source>
</evidence>
<dbReference type="InterPro" id="IPR036690">
    <property type="entry name" value="Fdx_antiC-bd_sf"/>
</dbReference>
<evidence type="ECO:0000256" key="10">
    <source>
        <dbReference type="ARBA" id="ARBA00022842"/>
    </source>
</evidence>
<evidence type="ECO:0000256" key="14">
    <source>
        <dbReference type="ARBA" id="ARBA00049255"/>
    </source>
</evidence>
<dbReference type="InterPro" id="IPR012340">
    <property type="entry name" value="NA-bd_OB-fold"/>
</dbReference>
<keyword evidence="8 15" id="KW-0547">Nucleotide-binding</keyword>
<dbReference type="Pfam" id="PF03147">
    <property type="entry name" value="FDX-ACB"/>
    <property type="match status" value="1"/>
</dbReference>
<dbReference type="Gene3D" id="2.40.50.140">
    <property type="entry name" value="Nucleic acid-binding proteins"/>
    <property type="match status" value="1"/>
</dbReference>
<keyword evidence="6 15" id="KW-0436">Ligase</keyword>
<dbReference type="InterPro" id="IPR005146">
    <property type="entry name" value="B3/B4_tRNA-bd"/>
</dbReference>
<keyword evidence="4 15" id="KW-0963">Cytoplasm</keyword>
<evidence type="ECO:0000256" key="8">
    <source>
        <dbReference type="ARBA" id="ARBA00022741"/>
    </source>
</evidence>
<evidence type="ECO:0000256" key="13">
    <source>
        <dbReference type="ARBA" id="ARBA00023146"/>
    </source>
</evidence>
<dbReference type="HAMAP" id="MF_00283">
    <property type="entry name" value="Phe_tRNA_synth_beta1"/>
    <property type="match status" value="1"/>
</dbReference>
<keyword evidence="5 16" id="KW-0820">tRNA-binding</keyword>
<evidence type="ECO:0000313" key="20">
    <source>
        <dbReference type="EMBL" id="MDR5712686.1"/>
    </source>
</evidence>
<dbReference type="GO" id="GO:0004826">
    <property type="term" value="F:phenylalanine-tRNA ligase activity"/>
    <property type="evidence" value="ECO:0007669"/>
    <property type="project" value="UniProtKB-EC"/>
</dbReference>
<protein>
    <recommendedName>
        <fullName evidence="15">Phenylalanine--tRNA ligase beta subunit</fullName>
        <ecNumber evidence="15">6.1.1.20</ecNumber>
    </recommendedName>
    <alternativeName>
        <fullName evidence="15">Phenylalanyl-tRNA synthetase beta subunit</fullName>
        <shortName evidence="15">PheRS</shortName>
    </alternativeName>
</protein>
<dbReference type="InterPro" id="IPR033714">
    <property type="entry name" value="tRNA_bind_bactPheRS"/>
</dbReference>
<dbReference type="SUPFAM" id="SSF50249">
    <property type="entry name" value="Nucleic acid-binding proteins"/>
    <property type="match status" value="1"/>
</dbReference>
<keyword evidence="7 15" id="KW-0479">Metal-binding</keyword>
<sequence>MRIPLSWIREYTQFPADATAEDLMAELVKVGLEEEEVHRPTDELSGPIVVGEVLEKTPEPQSNGKTINWCKVRVVPEGQRQTLIGEGIDPEGVQGIVCGAHNFEVGDKVVVTMPGAVLPGDFRISARKTYGHLSAGMIASVKELGIGEDHNGILVLSTLGLDPEPGTDAMELLGLYDTAAEINVTPDRGYAFSIRGVAREYSHATGTPFTDPASRVTVPENGQAGHEVVLADEAPIYGTPGCDAFVARKVSGINPDAPTPPWMASRLRLAGMRPISLPVDISNYVMWELGQPLHFYDADTLQGAIRVRRAAAGEKLTTLDEKERALHAEDLVIADDRGAIGLAGVMGGAATEVSSGTSTVLIEAAHFDPISISRTKRRHKLPSEASKRNERGVDPLLPAVAAQRAVDLLVELAGGTDTGEITHVGEPALPAPIALDPSLAERITGVPYTPEQLRETLTAVGARVEETHEKSWTVTPPSWRPDLTIPEALVEEIARLIGYDQIPSRLPVAPAGRGLTRAQQRRRQIYSGLAAAGFTEVLSYPFYSEEANTLFGRAEASESPMPMVRLANPIASQYPTLRTTILPGLLEAVRRNVSRGFGDLALFEAGSVFLPGEALGSPEIPGLGAYPGDEAIQRINAGIPQQPLHVAAALTGTETSEEVGQTGRQRDWADAVEAARKVAELLALPLGRGGLEISQGRHQAFHPGRTAQLRFAGAVVGYAGELHPKVIEAWDLPARTAVMELDLSVLIEAAPEQVAAEAISTFPPTTQDVALIVGADLPAGELQATLVEGAGDLLENIELFDVYSGEGIEQGKKSLAFALRFRAQDRTLTAEEASQARGAAVALAAERHGAVQR</sequence>
<evidence type="ECO:0000256" key="9">
    <source>
        <dbReference type="ARBA" id="ARBA00022840"/>
    </source>
</evidence>
<dbReference type="PROSITE" id="PS50886">
    <property type="entry name" value="TRBD"/>
    <property type="match status" value="1"/>
</dbReference>
<dbReference type="Proteomes" id="UP001260872">
    <property type="component" value="Unassembled WGS sequence"/>
</dbReference>
<comment type="subcellular location">
    <subcellularLocation>
        <location evidence="1 15">Cytoplasm</location>
    </subcellularLocation>
</comment>
<dbReference type="InterPro" id="IPR002547">
    <property type="entry name" value="tRNA-bd_dom"/>
</dbReference>
<evidence type="ECO:0000256" key="16">
    <source>
        <dbReference type="PROSITE-ProRule" id="PRU00209"/>
    </source>
</evidence>
<evidence type="ECO:0000256" key="5">
    <source>
        <dbReference type="ARBA" id="ARBA00022555"/>
    </source>
</evidence>
<comment type="similarity">
    <text evidence="2 15">Belongs to the phenylalanyl-tRNA synthetase beta subunit family. Type 1 subfamily.</text>
</comment>
<dbReference type="PANTHER" id="PTHR10947:SF0">
    <property type="entry name" value="PHENYLALANINE--TRNA LIGASE BETA SUBUNIT"/>
    <property type="match status" value="1"/>
</dbReference>
<dbReference type="SMART" id="SM00873">
    <property type="entry name" value="B3_4"/>
    <property type="match status" value="1"/>
</dbReference>
<dbReference type="InterPro" id="IPR005121">
    <property type="entry name" value="Fdx_antiC-bd"/>
</dbReference>
<evidence type="ECO:0000256" key="1">
    <source>
        <dbReference type="ARBA" id="ARBA00004496"/>
    </source>
</evidence>
<evidence type="ECO:0000256" key="12">
    <source>
        <dbReference type="ARBA" id="ARBA00022917"/>
    </source>
</evidence>
<evidence type="ECO:0000259" key="17">
    <source>
        <dbReference type="PROSITE" id="PS50886"/>
    </source>
</evidence>
<dbReference type="Gene3D" id="3.30.70.380">
    <property type="entry name" value="Ferrodoxin-fold anticodon-binding domain"/>
    <property type="match status" value="1"/>
</dbReference>
<keyword evidence="9 15" id="KW-0067">ATP-binding</keyword>
<dbReference type="InterPro" id="IPR004532">
    <property type="entry name" value="Phe-tRNA-ligase_IIc_bsu_bact"/>
</dbReference>
<dbReference type="Pfam" id="PF03484">
    <property type="entry name" value="B5"/>
    <property type="match status" value="1"/>
</dbReference>
<evidence type="ECO:0000256" key="2">
    <source>
        <dbReference type="ARBA" id="ARBA00008653"/>
    </source>
</evidence>
<dbReference type="CDD" id="cd02796">
    <property type="entry name" value="tRNA_bind_bactPheRS"/>
    <property type="match status" value="1"/>
</dbReference>
<dbReference type="InterPro" id="IPR041616">
    <property type="entry name" value="PheRS_beta_core"/>
</dbReference>
<dbReference type="Gene3D" id="3.30.930.10">
    <property type="entry name" value="Bira Bifunctional Protein, Domain 2"/>
    <property type="match status" value="1"/>
</dbReference>
<dbReference type="NCBIfam" id="TIGR00472">
    <property type="entry name" value="pheT_bact"/>
    <property type="match status" value="1"/>
</dbReference>
<comment type="caution">
    <text evidence="15">Lacks conserved residue(s) required for the propagation of feature annotation.</text>
</comment>